<dbReference type="PROSITE" id="PS00356">
    <property type="entry name" value="HTH_LACI_1"/>
    <property type="match status" value="1"/>
</dbReference>
<dbReference type="SMART" id="SM00354">
    <property type="entry name" value="HTH_LACI"/>
    <property type="match status" value="1"/>
</dbReference>
<proteinExistence type="predicted"/>
<dbReference type="PANTHER" id="PTHR30146">
    <property type="entry name" value="LACI-RELATED TRANSCRIPTIONAL REPRESSOR"/>
    <property type="match status" value="1"/>
</dbReference>
<dbReference type="InterPro" id="IPR046335">
    <property type="entry name" value="LacI/GalR-like_sensor"/>
</dbReference>
<evidence type="ECO:0000313" key="7">
    <source>
        <dbReference type="Proteomes" id="UP001355206"/>
    </source>
</evidence>
<dbReference type="InterPro" id="IPR010982">
    <property type="entry name" value="Lambda_DNA-bd_dom_sf"/>
</dbReference>
<reference evidence="6 7" key="1">
    <citation type="journal article" date="2012" name="Genet. Mol. Biol.">
        <title>Analysis of 16S rRNA and mxaF genes revealing insights into Methylobacterium niche-specific plant association.</title>
        <authorList>
            <person name="Dourado M.N."/>
            <person name="Andreote F.D."/>
            <person name="Dini-Andreote F."/>
            <person name="Conti R."/>
            <person name="Araujo J.M."/>
            <person name="Araujo W.L."/>
        </authorList>
    </citation>
    <scope>NUCLEOTIDE SEQUENCE [LARGE SCALE GENOMIC DNA]</scope>
    <source>
        <strain evidence="6 7">TC3-10</strain>
    </source>
</reference>
<accession>A0ABU7TVP8</accession>
<keyword evidence="3" id="KW-0804">Transcription</keyword>
<gene>
    <name evidence="6" type="ORF">MOTC310_24260</name>
</gene>
<dbReference type="Proteomes" id="UP001355206">
    <property type="component" value="Unassembled WGS sequence"/>
</dbReference>
<organism evidence="6 7">
    <name type="scientific">Methylobacterium oryzae</name>
    <dbReference type="NCBI Taxonomy" id="334852"/>
    <lineage>
        <taxon>Bacteria</taxon>
        <taxon>Pseudomonadati</taxon>
        <taxon>Pseudomonadota</taxon>
        <taxon>Alphaproteobacteria</taxon>
        <taxon>Hyphomicrobiales</taxon>
        <taxon>Methylobacteriaceae</taxon>
        <taxon>Methylobacterium</taxon>
    </lineage>
</organism>
<comment type="caution">
    <text evidence="6">The sequence shown here is derived from an EMBL/GenBank/DDBJ whole genome shotgun (WGS) entry which is preliminary data.</text>
</comment>
<feature type="region of interest" description="Disordered" evidence="4">
    <location>
        <begin position="1"/>
        <end position="23"/>
    </location>
</feature>
<evidence type="ECO:0000256" key="3">
    <source>
        <dbReference type="ARBA" id="ARBA00023163"/>
    </source>
</evidence>
<keyword evidence="2" id="KW-0238">DNA-binding</keyword>
<dbReference type="Pfam" id="PF13377">
    <property type="entry name" value="Peripla_BP_3"/>
    <property type="match status" value="1"/>
</dbReference>
<protein>
    <submittedName>
        <fullName evidence="6">LacI family transcriptional regulator</fullName>
    </submittedName>
</protein>
<dbReference type="Gene3D" id="3.40.50.2300">
    <property type="match status" value="2"/>
</dbReference>
<dbReference type="InterPro" id="IPR028082">
    <property type="entry name" value="Peripla_BP_I"/>
</dbReference>
<keyword evidence="1" id="KW-0805">Transcription regulation</keyword>
<dbReference type="CDD" id="cd01392">
    <property type="entry name" value="HTH_LacI"/>
    <property type="match status" value="1"/>
</dbReference>
<name>A0ABU7TVP8_9HYPH</name>
<dbReference type="Pfam" id="PF00356">
    <property type="entry name" value="LacI"/>
    <property type="match status" value="1"/>
</dbReference>
<dbReference type="PANTHER" id="PTHR30146:SF33">
    <property type="entry name" value="TRANSCRIPTIONAL REGULATOR"/>
    <property type="match status" value="1"/>
</dbReference>
<dbReference type="PROSITE" id="PS50932">
    <property type="entry name" value="HTH_LACI_2"/>
    <property type="match status" value="1"/>
</dbReference>
<keyword evidence="7" id="KW-1185">Reference proteome</keyword>
<dbReference type="Gene3D" id="1.10.260.40">
    <property type="entry name" value="lambda repressor-like DNA-binding domains"/>
    <property type="match status" value="1"/>
</dbReference>
<evidence type="ECO:0000256" key="2">
    <source>
        <dbReference type="ARBA" id="ARBA00023125"/>
    </source>
</evidence>
<feature type="domain" description="HTH lacI-type" evidence="5">
    <location>
        <begin position="21"/>
        <end position="75"/>
    </location>
</feature>
<evidence type="ECO:0000313" key="6">
    <source>
        <dbReference type="EMBL" id="MEE7493397.1"/>
    </source>
</evidence>
<dbReference type="EMBL" id="MLCA01000014">
    <property type="protein sequence ID" value="MEE7493397.1"/>
    <property type="molecule type" value="Genomic_DNA"/>
</dbReference>
<evidence type="ECO:0000259" key="5">
    <source>
        <dbReference type="PROSITE" id="PS50932"/>
    </source>
</evidence>
<evidence type="ECO:0000256" key="1">
    <source>
        <dbReference type="ARBA" id="ARBA00023015"/>
    </source>
</evidence>
<dbReference type="CDD" id="cd01575">
    <property type="entry name" value="PBP1_GntR"/>
    <property type="match status" value="1"/>
</dbReference>
<dbReference type="SUPFAM" id="SSF53822">
    <property type="entry name" value="Periplasmic binding protein-like I"/>
    <property type="match status" value="1"/>
</dbReference>
<evidence type="ECO:0000256" key="4">
    <source>
        <dbReference type="SAM" id="MobiDB-lite"/>
    </source>
</evidence>
<sequence>MADLTARPRRKQNPRQGKPEPRMEDVAALAAVSAMTVSRALRDPTSVNTETRLRIEAAIDATGYVPNRIAGSLASRRTNVVGLIVPSLRNSLFAETIQGVSDALGALHPLMIADSGYALAGEEAAIRAFLAQRICGIVLHNTQHTTRSRTMLEDAGIPCVETGNLTERPLDMTVGFSNFDAACAMTEYLIARGYKNIGFVSLPIRDNDRAAERRAGFLAAHERRGLVPDRELLLESPPGLRSGGHALATLIERVPAVDAVFLSGDVLATGALLEANRRGLDVPNRIAIVGSDDNELQEAVSPPLTTLRFPRYQIGHQAADMLMKQLRNRSRDISRLDLGYELIERASA</sequence>
<dbReference type="InterPro" id="IPR000843">
    <property type="entry name" value="HTH_LacI"/>
</dbReference>
<dbReference type="SUPFAM" id="SSF47413">
    <property type="entry name" value="lambda repressor-like DNA-binding domains"/>
    <property type="match status" value="1"/>
</dbReference>